<feature type="compositionally biased region" description="Low complexity" evidence="1">
    <location>
        <begin position="73"/>
        <end position="82"/>
    </location>
</feature>
<proteinExistence type="predicted"/>
<sequence>MPKMPHSLDSDEELQCPTCWTKLWGNVDDLREHEENDPYCRQWREWQERQQEQQGAAKDPPPSAAVKDPPPSAAAAGPAASAVRREPRDKNAERKSKKADKTKEKGAKP</sequence>
<feature type="region of interest" description="Disordered" evidence="1">
    <location>
        <begin position="44"/>
        <end position="109"/>
    </location>
</feature>
<comment type="caution">
    <text evidence="2">The sequence shown here is derived from an EMBL/GenBank/DDBJ whole genome shotgun (WGS) entry which is preliminary data.</text>
</comment>
<feature type="non-terminal residue" evidence="2">
    <location>
        <position position="109"/>
    </location>
</feature>
<protein>
    <submittedName>
        <fullName evidence="2">Uncharacterized protein</fullName>
    </submittedName>
</protein>
<gene>
    <name evidence="2" type="ORF">SCF082_LOCUS29719</name>
</gene>
<reference evidence="2 3" key="1">
    <citation type="submission" date="2024-02" db="EMBL/GenBank/DDBJ databases">
        <authorList>
            <person name="Chen Y."/>
            <person name="Shah S."/>
            <person name="Dougan E. K."/>
            <person name="Thang M."/>
            <person name="Chan C."/>
        </authorList>
    </citation>
    <scope>NUCLEOTIDE SEQUENCE [LARGE SCALE GENOMIC DNA]</scope>
</reference>
<evidence type="ECO:0000313" key="3">
    <source>
        <dbReference type="Proteomes" id="UP001642464"/>
    </source>
</evidence>
<keyword evidence="3" id="KW-1185">Reference proteome</keyword>
<dbReference type="EMBL" id="CAXAMM010024165">
    <property type="protein sequence ID" value="CAK9054838.1"/>
    <property type="molecule type" value="Genomic_DNA"/>
</dbReference>
<evidence type="ECO:0000313" key="2">
    <source>
        <dbReference type="EMBL" id="CAK9054838.1"/>
    </source>
</evidence>
<feature type="compositionally biased region" description="Pro residues" evidence="1">
    <location>
        <begin position="59"/>
        <end position="72"/>
    </location>
</feature>
<evidence type="ECO:0000256" key="1">
    <source>
        <dbReference type="SAM" id="MobiDB-lite"/>
    </source>
</evidence>
<organism evidence="2 3">
    <name type="scientific">Durusdinium trenchii</name>
    <dbReference type="NCBI Taxonomy" id="1381693"/>
    <lineage>
        <taxon>Eukaryota</taxon>
        <taxon>Sar</taxon>
        <taxon>Alveolata</taxon>
        <taxon>Dinophyceae</taxon>
        <taxon>Suessiales</taxon>
        <taxon>Symbiodiniaceae</taxon>
        <taxon>Durusdinium</taxon>
    </lineage>
</organism>
<name>A0ABP0MTM2_9DINO</name>
<dbReference type="Proteomes" id="UP001642464">
    <property type="component" value="Unassembled WGS sequence"/>
</dbReference>
<feature type="compositionally biased region" description="Basic and acidic residues" evidence="1">
    <location>
        <begin position="83"/>
        <end position="109"/>
    </location>
</feature>
<accession>A0ABP0MTM2</accession>